<dbReference type="SMART" id="SM00506">
    <property type="entry name" value="A1pp"/>
    <property type="match status" value="1"/>
</dbReference>
<keyword evidence="4" id="KW-1185">Reference proteome</keyword>
<sequence>MITYLQGDATEPAGDGPKILCQICNDTGGWGKGFVVAISRRWKAPENAYRDWYQHREENDFALGAVQFVPATDMIEVANMIGQHGTRSKQGEPPIRYEAVRECLRQVGEHAVRRSASLHMPRIGCGLAGGEWSEIEKILGETIPAEVAVTVYDFE</sequence>
<reference evidence="3 4" key="1">
    <citation type="submission" date="2019-02" db="EMBL/GenBank/DDBJ databases">
        <title>Deep-cultivation of Planctomycetes and their phenomic and genomic characterization uncovers novel biology.</title>
        <authorList>
            <person name="Wiegand S."/>
            <person name="Jogler M."/>
            <person name="Boedeker C."/>
            <person name="Pinto D."/>
            <person name="Vollmers J."/>
            <person name="Rivas-Marin E."/>
            <person name="Kohn T."/>
            <person name="Peeters S.H."/>
            <person name="Heuer A."/>
            <person name="Rast P."/>
            <person name="Oberbeckmann S."/>
            <person name="Bunk B."/>
            <person name="Jeske O."/>
            <person name="Meyerdierks A."/>
            <person name="Storesund J.E."/>
            <person name="Kallscheuer N."/>
            <person name="Luecker S."/>
            <person name="Lage O.M."/>
            <person name="Pohl T."/>
            <person name="Merkel B.J."/>
            <person name="Hornburger P."/>
            <person name="Mueller R.-W."/>
            <person name="Bruemmer F."/>
            <person name="Labrenz M."/>
            <person name="Spormann A.M."/>
            <person name="Op den Camp H."/>
            <person name="Overmann J."/>
            <person name="Amann R."/>
            <person name="Jetten M.S.M."/>
            <person name="Mascher T."/>
            <person name="Medema M.H."/>
            <person name="Devos D.P."/>
            <person name="Kaster A.-K."/>
            <person name="Ovreas L."/>
            <person name="Rohde M."/>
            <person name="Galperin M.Y."/>
            <person name="Jogler C."/>
        </authorList>
    </citation>
    <scope>NUCLEOTIDE SEQUENCE [LARGE SCALE GENOMIC DNA]</scope>
    <source>
        <strain evidence="3 4">Pla85_3_4</strain>
    </source>
</reference>
<comment type="catalytic activity">
    <reaction evidence="1">
        <text>an N-(ADP-alpha-D-ribosyl)-thymidine in DNA + H2O = a thymidine in DNA + ADP-D-ribose</text>
        <dbReference type="Rhea" id="RHEA:71655"/>
        <dbReference type="Rhea" id="RHEA-COMP:13556"/>
        <dbReference type="Rhea" id="RHEA-COMP:18051"/>
        <dbReference type="ChEBI" id="CHEBI:15377"/>
        <dbReference type="ChEBI" id="CHEBI:57967"/>
        <dbReference type="ChEBI" id="CHEBI:137386"/>
        <dbReference type="ChEBI" id="CHEBI:191199"/>
    </reaction>
    <physiologicalReaction direction="left-to-right" evidence="1">
        <dbReference type="Rhea" id="RHEA:71656"/>
    </physiologicalReaction>
</comment>
<organism evidence="3 4">
    <name type="scientific">Lignipirellula cremea</name>
    <dbReference type="NCBI Taxonomy" id="2528010"/>
    <lineage>
        <taxon>Bacteria</taxon>
        <taxon>Pseudomonadati</taxon>
        <taxon>Planctomycetota</taxon>
        <taxon>Planctomycetia</taxon>
        <taxon>Pirellulales</taxon>
        <taxon>Pirellulaceae</taxon>
        <taxon>Lignipirellula</taxon>
    </lineage>
</organism>
<evidence type="ECO:0000313" key="4">
    <source>
        <dbReference type="Proteomes" id="UP000317648"/>
    </source>
</evidence>
<dbReference type="EMBL" id="CP036433">
    <property type="protein sequence ID" value="QDU96031.1"/>
    <property type="molecule type" value="Genomic_DNA"/>
</dbReference>
<proteinExistence type="predicted"/>
<dbReference type="PANTHER" id="PTHR12521:SF0">
    <property type="entry name" value="ADP-RIBOSE GLYCOHYDROLASE OARD1"/>
    <property type="match status" value="1"/>
</dbReference>
<dbReference type="Pfam" id="PF01661">
    <property type="entry name" value="Macro"/>
    <property type="match status" value="1"/>
</dbReference>
<dbReference type="PROSITE" id="PS51154">
    <property type="entry name" value="MACRO"/>
    <property type="match status" value="1"/>
</dbReference>
<dbReference type="AlphaFoldDB" id="A0A518DW15"/>
<dbReference type="KEGG" id="lcre:Pla8534_38500"/>
<evidence type="ECO:0000259" key="2">
    <source>
        <dbReference type="PROSITE" id="PS51154"/>
    </source>
</evidence>
<dbReference type="InterPro" id="IPR050892">
    <property type="entry name" value="ADP-ribose_metab_enzymes"/>
</dbReference>
<dbReference type="OrthoDB" id="9780211at2"/>
<evidence type="ECO:0000313" key="3">
    <source>
        <dbReference type="EMBL" id="QDU96031.1"/>
    </source>
</evidence>
<evidence type="ECO:0000256" key="1">
    <source>
        <dbReference type="ARBA" id="ARBA00035885"/>
    </source>
</evidence>
<dbReference type="PANTHER" id="PTHR12521">
    <property type="entry name" value="PROTEIN C6ORF130"/>
    <property type="match status" value="1"/>
</dbReference>
<dbReference type="RefSeq" id="WP_145054708.1">
    <property type="nucleotide sequence ID" value="NZ_CP036433.1"/>
</dbReference>
<dbReference type="Gene3D" id="3.40.220.10">
    <property type="entry name" value="Leucine Aminopeptidase, subunit E, domain 1"/>
    <property type="match status" value="1"/>
</dbReference>
<dbReference type="GO" id="GO:0140291">
    <property type="term" value="P:peptidyl-glutamate ADP-deribosylation"/>
    <property type="evidence" value="ECO:0007669"/>
    <property type="project" value="TreeGrafter"/>
</dbReference>
<dbReference type="SUPFAM" id="SSF52949">
    <property type="entry name" value="Macro domain-like"/>
    <property type="match status" value="1"/>
</dbReference>
<accession>A0A518DW15</accession>
<dbReference type="CDD" id="cd02901">
    <property type="entry name" value="Macro_Poa1p-like"/>
    <property type="match status" value="1"/>
</dbReference>
<name>A0A518DW15_9BACT</name>
<feature type="domain" description="Macro" evidence="2">
    <location>
        <begin position="1"/>
        <end position="155"/>
    </location>
</feature>
<dbReference type="Proteomes" id="UP000317648">
    <property type="component" value="Chromosome"/>
</dbReference>
<dbReference type="InterPro" id="IPR002589">
    <property type="entry name" value="Macro_dom"/>
</dbReference>
<dbReference type="InterPro" id="IPR043472">
    <property type="entry name" value="Macro_dom-like"/>
</dbReference>
<gene>
    <name evidence="3" type="ORF">Pla8534_38500</name>
</gene>
<protein>
    <submittedName>
        <fullName evidence="3">Macro domain protein</fullName>
    </submittedName>
</protein>